<keyword evidence="1" id="KW-0472">Membrane</keyword>
<dbReference type="Proteomes" id="UP000177152">
    <property type="component" value="Unassembled WGS sequence"/>
</dbReference>
<dbReference type="InterPro" id="IPR043728">
    <property type="entry name" value="DUF5671"/>
</dbReference>
<feature type="transmembrane region" description="Helical" evidence="1">
    <location>
        <begin position="131"/>
        <end position="153"/>
    </location>
</feature>
<name>A0A1G2KAZ2_9BACT</name>
<gene>
    <name evidence="3" type="ORF">A2633_06610</name>
</gene>
<evidence type="ECO:0000313" key="3">
    <source>
        <dbReference type="EMBL" id="OGZ95578.1"/>
    </source>
</evidence>
<evidence type="ECO:0000256" key="1">
    <source>
        <dbReference type="SAM" id="Phobius"/>
    </source>
</evidence>
<dbReference type="EMBL" id="MHQC01000007">
    <property type="protein sequence ID" value="OGZ95578.1"/>
    <property type="molecule type" value="Genomic_DNA"/>
</dbReference>
<feature type="transmembrane region" description="Helical" evidence="1">
    <location>
        <begin position="61"/>
        <end position="81"/>
    </location>
</feature>
<comment type="caution">
    <text evidence="3">The sequence shown here is derived from an EMBL/GenBank/DDBJ whole genome shotgun (WGS) entry which is preliminary data.</text>
</comment>
<keyword evidence="1" id="KW-0812">Transmembrane</keyword>
<feature type="transmembrane region" description="Helical" evidence="1">
    <location>
        <begin position="169"/>
        <end position="189"/>
    </location>
</feature>
<evidence type="ECO:0000259" key="2">
    <source>
        <dbReference type="Pfam" id="PF18920"/>
    </source>
</evidence>
<evidence type="ECO:0000313" key="4">
    <source>
        <dbReference type="Proteomes" id="UP000177152"/>
    </source>
</evidence>
<keyword evidence="1" id="KW-1133">Transmembrane helix</keyword>
<organism evidence="3 4">
    <name type="scientific">Candidatus Sungbacteria bacterium RIFCSPHIGHO2_01_FULL_47_32</name>
    <dbReference type="NCBI Taxonomy" id="1802264"/>
    <lineage>
        <taxon>Bacteria</taxon>
        <taxon>Candidatus Sungiibacteriota</taxon>
    </lineage>
</organism>
<feature type="domain" description="DUF5671" evidence="2">
    <location>
        <begin position="16"/>
        <end position="150"/>
    </location>
</feature>
<sequence>MKNIQPTTQIKSTPKDVFLHLLHIVTFYISVVSLTSLLIQYIDIMFPNPLNFDLSGVLNLILWFTSILVIAFPFYIGTSLLMARDLSANPAKTELKVRKWFIYFTLFLAALTVLIDLILLVYNFLSGELTASFFLKTLIVLVVAGAAFGYYLWDLKKKADENASSTRKMIAWGVTVAVLLSIIGGFFLVGSPATQRARKFDDRRIQDLSAIKDQIVFTYWTQKGKLPEKFGDLDDKISGFIIPNDPETMAPYEYNVTDQFSFELCANFKTKSLVRGATPATPAMYRGSQFEQNWTHNAERTCFKRTIDPELYKQQIGNIPAAKQPLPLQK</sequence>
<protein>
    <recommendedName>
        <fullName evidence="2">DUF5671 domain-containing protein</fullName>
    </recommendedName>
</protein>
<reference evidence="3 4" key="1">
    <citation type="journal article" date="2016" name="Nat. Commun.">
        <title>Thousands of microbial genomes shed light on interconnected biogeochemical processes in an aquifer system.</title>
        <authorList>
            <person name="Anantharaman K."/>
            <person name="Brown C.T."/>
            <person name="Hug L.A."/>
            <person name="Sharon I."/>
            <person name="Castelle C.J."/>
            <person name="Probst A.J."/>
            <person name="Thomas B.C."/>
            <person name="Singh A."/>
            <person name="Wilkins M.J."/>
            <person name="Karaoz U."/>
            <person name="Brodie E.L."/>
            <person name="Williams K.H."/>
            <person name="Hubbard S.S."/>
            <person name="Banfield J.F."/>
        </authorList>
    </citation>
    <scope>NUCLEOTIDE SEQUENCE [LARGE SCALE GENOMIC DNA]</scope>
</reference>
<feature type="transmembrane region" description="Helical" evidence="1">
    <location>
        <begin position="101"/>
        <end position="125"/>
    </location>
</feature>
<proteinExistence type="predicted"/>
<dbReference type="AlphaFoldDB" id="A0A1G2KAZ2"/>
<feature type="transmembrane region" description="Helical" evidence="1">
    <location>
        <begin position="21"/>
        <end position="41"/>
    </location>
</feature>
<dbReference type="Pfam" id="PF18920">
    <property type="entry name" value="DUF5671"/>
    <property type="match status" value="1"/>
</dbReference>
<accession>A0A1G2KAZ2</accession>